<evidence type="ECO:0000313" key="16">
    <source>
        <dbReference type="Proteomes" id="UP001209878"/>
    </source>
</evidence>
<evidence type="ECO:0000256" key="8">
    <source>
        <dbReference type="ARBA" id="ARBA00025939"/>
    </source>
</evidence>
<keyword evidence="16" id="KW-1185">Reference proteome</keyword>
<dbReference type="InterPro" id="IPR036291">
    <property type="entry name" value="NAD(P)-bd_dom_sf"/>
</dbReference>
<organism evidence="15 16">
    <name type="scientific">Ridgeia piscesae</name>
    <name type="common">Tubeworm</name>
    <dbReference type="NCBI Taxonomy" id="27915"/>
    <lineage>
        <taxon>Eukaryota</taxon>
        <taxon>Metazoa</taxon>
        <taxon>Spiralia</taxon>
        <taxon>Lophotrochozoa</taxon>
        <taxon>Annelida</taxon>
        <taxon>Polychaeta</taxon>
        <taxon>Sedentaria</taxon>
        <taxon>Canalipalpata</taxon>
        <taxon>Sabellida</taxon>
        <taxon>Siboglinidae</taxon>
        <taxon>Ridgeia</taxon>
    </lineage>
</organism>
<dbReference type="FunFam" id="3.40.50.720:FF:000477">
    <property type="entry name" value="Peroxisomal 2,4-dienoyl-CoA reductase"/>
    <property type="match status" value="1"/>
</dbReference>
<evidence type="ECO:0000256" key="14">
    <source>
        <dbReference type="ARBA" id="ARBA00048631"/>
    </source>
</evidence>
<dbReference type="Proteomes" id="UP001209878">
    <property type="component" value="Unassembled WGS sequence"/>
</dbReference>
<evidence type="ECO:0000256" key="4">
    <source>
        <dbReference type="ARBA" id="ARBA00023002"/>
    </source>
</evidence>
<sequence>MSIPKIDACLKAYKYLFRPDLLRGNVAFITGGGSGIGFRIAEILMRHECDTVIASRNFARLKAASEQLECATGRKCLPVEMDVRNSEDVSNAVDLAMDQFKQINILVNNAAGNFLAPLSGMSSNAYRTILDIDTVGTFNTSTTVYEQFLKDNGGVIVNISATLAHRGQVLQAHSGTAKAAVDALTKHMAVEWGPDRVRVVGVAPGPIAETEGNTRLGGDCYRDHHIPLGRVGTKEEIANIVLFVASEAGSLISGETIVADGGAWMTMPNGMKEIADLMKGKARSML</sequence>
<name>A0AAD9L389_RIDPI</name>
<dbReference type="GO" id="GO:0005778">
    <property type="term" value="C:peroxisomal membrane"/>
    <property type="evidence" value="ECO:0007669"/>
    <property type="project" value="UniProtKB-ARBA"/>
</dbReference>
<evidence type="ECO:0000256" key="2">
    <source>
        <dbReference type="ARBA" id="ARBA00022832"/>
    </source>
</evidence>
<evidence type="ECO:0000256" key="5">
    <source>
        <dbReference type="ARBA" id="ARBA00023098"/>
    </source>
</evidence>
<dbReference type="EMBL" id="JAODUO010000387">
    <property type="protein sequence ID" value="KAK2181633.1"/>
    <property type="molecule type" value="Genomic_DNA"/>
</dbReference>
<reference evidence="15" key="1">
    <citation type="journal article" date="2023" name="Mol. Biol. Evol.">
        <title>Third-Generation Sequencing Reveals the Adaptive Role of the Epigenome in Three Deep-Sea Polychaetes.</title>
        <authorList>
            <person name="Perez M."/>
            <person name="Aroh O."/>
            <person name="Sun Y."/>
            <person name="Lan Y."/>
            <person name="Juniper S.K."/>
            <person name="Young C.R."/>
            <person name="Angers B."/>
            <person name="Qian P.Y."/>
        </authorList>
    </citation>
    <scope>NUCLEOTIDE SEQUENCE</scope>
    <source>
        <strain evidence="15">R07B-5</strain>
    </source>
</reference>
<evidence type="ECO:0000256" key="3">
    <source>
        <dbReference type="ARBA" id="ARBA00022857"/>
    </source>
</evidence>
<dbReference type="Pfam" id="PF13561">
    <property type="entry name" value="adh_short_C2"/>
    <property type="match status" value="1"/>
</dbReference>
<comment type="subcellular location">
    <subcellularLocation>
        <location evidence="1">Peroxisome</location>
    </subcellularLocation>
</comment>
<evidence type="ECO:0000256" key="12">
    <source>
        <dbReference type="ARBA" id="ARBA00048009"/>
    </source>
</evidence>
<evidence type="ECO:0000256" key="7">
    <source>
        <dbReference type="ARBA" id="ARBA00025787"/>
    </source>
</evidence>
<comment type="similarity">
    <text evidence="7">Belongs to the short-chain dehydrogenases/reductases (SDR) family. 2,4-dienoyl-CoA reductase subfamily.</text>
</comment>
<keyword evidence="5" id="KW-0443">Lipid metabolism</keyword>
<dbReference type="EC" id="1.3.1.124" evidence="9"/>
<keyword evidence="6" id="KW-0576">Peroxisome</keyword>
<comment type="catalytic activity">
    <reaction evidence="12">
        <text>a (2E,4E)-dienoyl-CoA + NADPH + H(+) = a 4,5-saturated-(3E)-enoyl-CoA + NADP(+)</text>
        <dbReference type="Rhea" id="RHEA:45912"/>
        <dbReference type="ChEBI" id="CHEBI:15378"/>
        <dbReference type="ChEBI" id="CHEBI:57783"/>
        <dbReference type="ChEBI" id="CHEBI:58349"/>
        <dbReference type="ChEBI" id="CHEBI:85101"/>
        <dbReference type="ChEBI" id="CHEBI:85493"/>
        <dbReference type="EC" id="1.3.1.124"/>
    </reaction>
</comment>
<evidence type="ECO:0000313" key="15">
    <source>
        <dbReference type="EMBL" id="KAK2181633.1"/>
    </source>
</evidence>
<gene>
    <name evidence="15" type="ORF">NP493_386g00022</name>
</gene>
<dbReference type="PANTHER" id="PTHR43296">
    <property type="entry name" value="PEROXISOMAL 2,4-DIENOYL-COA REDUCTASE"/>
    <property type="match status" value="1"/>
</dbReference>
<dbReference type="InterPro" id="IPR045017">
    <property type="entry name" value="DECR2-like"/>
</dbReference>
<evidence type="ECO:0000256" key="13">
    <source>
        <dbReference type="ARBA" id="ARBA00048340"/>
    </source>
</evidence>
<dbReference type="SUPFAM" id="SSF51735">
    <property type="entry name" value="NAD(P)-binding Rossmann-fold domains"/>
    <property type="match status" value="1"/>
</dbReference>
<keyword evidence="4" id="KW-0560">Oxidoreductase</keyword>
<dbReference type="GO" id="GO:0009062">
    <property type="term" value="P:fatty acid catabolic process"/>
    <property type="evidence" value="ECO:0007669"/>
    <property type="project" value="InterPro"/>
</dbReference>
<accession>A0AAD9L389</accession>
<proteinExistence type="inferred from homology"/>
<evidence type="ECO:0000256" key="9">
    <source>
        <dbReference type="ARBA" id="ARBA00026117"/>
    </source>
</evidence>
<dbReference type="CDD" id="cd05369">
    <property type="entry name" value="TER_DECR_SDR_a"/>
    <property type="match status" value="1"/>
</dbReference>
<keyword evidence="2" id="KW-0276">Fatty acid metabolism</keyword>
<comment type="catalytic activity">
    <reaction evidence="14">
        <text>(2E,4Z,7Z,10Z,13Z,16Z,19Z)-docosaheptaenoyl-CoA + NADPH + H(+) = (3E,7Z,10Z,13Z,16Z,19Z)-docosahexaenoyl-CoA + NADP(+)</text>
        <dbReference type="Rhea" id="RHEA:44920"/>
        <dbReference type="ChEBI" id="CHEBI:15378"/>
        <dbReference type="ChEBI" id="CHEBI:57783"/>
        <dbReference type="ChEBI" id="CHEBI:58349"/>
        <dbReference type="ChEBI" id="CHEBI:77559"/>
        <dbReference type="ChEBI" id="CHEBI:84791"/>
    </reaction>
</comment>
<comment type="subunit">
    <text evidence="8">Monomer, dimer and oligomer.</text>
</comment>
<evidence type="ECO:0000256" key="11">
    <source>
        <dbReference type="ARBA" id="ARBA00030890"/>
    </source>
</evidence>
<keyword evidence="3" id="KW-0521">NADP</keyword>
<protein>
    <recommendedName>
        <fullName evidence="10">Peroxisomal 2,4-dienoyl-CoA reductase [(3E)-enoyl-CoA-producing]</fullName>
        <ecNumber evidence="9">1.3.1.124</ecNumber>
    </recommendedName>
    <alternativeName>
        <fullName evidence="11">2,4-dienoyl-CoA reductase 2</fullName>
    </alternativeName>
</protein>
<dbReference type="InterPro" id="IPR002347">
    <property type="entry name" value="SDR_fam"/>
</dbReference>
<dbReference type="Gene3D" id="3.40.50.720">
    <property type="entry name" value="NAD(P)-binding Rossmann-like Domain"/>
    <property type="match status" value="1"/>
</dbReference>
<dbReference type="AlphaFoldDB" id="A0AAD9L389"/>
<evidence type="ECO:0000256" key="6">
    <source>
        <dbReference type="ARBA" id="ARBA00023140"/>
    </source>
</evidence>
<dbReference type="PRINTS" id="PR00081">
    <property type="entry name" value="GDHRDH"/>
</dbReference>
<comment type="caution">
    <text evidence="15">The sequence shown here is derived from an EMBL/GenBank/DDBJ whole genome shotgun (WGS) entry which is preliminary data.</text>
</comment>
<evidence type="ECO:0000256" key="1">
    <source>
        <dbReference type="ARBA" id="ARBA00004275"/>
    </source>
</evidence>
<dbReference type="PANTHER" id="PTHR43296:SF2">
    <property type="entry name" value="PEROXISOMAL 2,4-DIENOYL-COA REDUCTASE [(3E)-ENOYL-COA-PRODUCING]"/>
    <property type="match status" value="1"/>
</dbReference>
<evidence type="ECO:0000256" key="10">
    <source>
        <dbReference type="ARBA" id="ARBA00026221"/>
    </source>
</evidence>
<comment type="catalytic activity">
    <reaction evidence="13">
        <text>a (2E,4Z)-dienoyl-CoA + NADPH + H(+) = a 4,5-saturated-(3E)-enoyl-CoA + NADP(+)</text>
        <dbReference type="Rhea" id="RHEA:61892"/>
        <dbReference type="ChEBI" id="CHEBI:15378"/>
        <dbReference type="ChEBI" id="CHEBI:57783"/>
        <dbReference type="ChEBI" id="CHEBI:58349"/>
        <dbReference type="ChEBI" id="CHEBI:85099"/>
        <dbReference type="ChEBI" id="CHEBI:85493"/>
        <dbReference type="EC" id="1.3.1.124"/>
    </reaction>
</comment>
<dbReference type="GO" id="GO:0008670">
    <property type="term" value="F:2,4-dienoyl-CoA reductase (NADPH) activity"/>
    <property type="evidence" value="ECO:0007669"/>
    <property type="project" value="InterPro"/>
</dbReference>